<dbReference type="InterPro" id="IPR006759">
    <property type="entry name" value="Glyco_transf_54"/>
</dbReference>
<accession>A0A8J2RZR1</accession>
<gene>
    <name evidence="3" type="ORF">DGAL_LOCUS13299</name>
</gene>
<dbReference type="OrthoDB" id="2016523at2759"/>
<dbReference type="InterPro" id="IPR056576">
    <property type="entry name" value="MGAT4_A/B/C_C"/>
</dbReference>
<dbReference type="Pfam" id="PF23524">
    <property type="entry name" value="MGAT4A_C"/>
    <property type="match status" value="1"/>
</dbReference>
<proteinExistence type="predicted"/>
<dbReference type="AlphaFoldDB" id="A0A8J2RZR1"/>
<dbReference type="GO" id="GO:0005793">
    <property type="term" value="C:endoplasmic reticulum-Golgi intermediate compartment"/>
    <property type="evidence" value="ECO:0007669"/>
    <property type="project" value="TreeGrafter"/>
</dbReference>
<comment type="caution">
    <text evidence="3">The sequence shown here is derived from an EMBL/GenBank/DDBJ whole genome shotgun (WGS) entry which is preliminary data.</text>
</comment>
<evidence type="ECO:0000313" key="3">
    <source>
        <dbReference type="EMBL" id="CAH0109810.1"/>
    </source>
</evidence>
<feature type="domain" description="MGAT4 A/B/C C-terminal" evidence="2">
    <location>
        <begin position="260"/>
        <end position="390"/>
    </location>
</feature>
<reference evidence="3" key="1">
    <citation type="submission" date="2021-11" db="EMBL/GenBank/DDBJ databases">
        <authorList>
            <person name="Schell T."/>
        </authorList>
    </citation>
    <scope>NUCLEOTIDE SEQUENCE</scope>
    <source>
        <strain evidence="3">M5</strain>
    </source>
</reference>
<dbReference type="GO" id="GO:0006487">
    <property type="term" value="P:protein N-linked glycosylation"/>
    <property type="evidence" value="ECO:0007669"/>
    <property type="project" value="TreeGrafter"/>
</dbReference>
<dbReference type="GO" id="GO:0005795">
    <property type="term" value="C:Golgi stack"/>
    <property type="evidence" value="ECO:0007669"/>
    <property type="project" value="TreeGrafter"/>
</dbReference>
<protein>
    <recommendedName>
        <fullName evidence="2">MGAT4 A/B/C C-terminal domain-containing protein</fullName>
    </recommendedName>
</protein>
<evidence type="ECO:0000259" key="2">
    <source>
        <dbReference type="Pfam" id="PF23524"/>
    </source>
</evidence>
<dbReference type="Proteomes" id="UP000789390">
    <property type="component" value="Unassembled WGS sequence"/>
</dbReference>
<name>A0A8J2RZR1_9CRUS</name>
<dbReference type="GO" id="GO:0008375">
    <property type="term" value="F:acetylglucosaminyltransferase activity"/>
    <property type="evidence" value="ECO:0007669"/>
    <property type="project" value="TreeGrafter"/>
</dbReference>
<keyword evidence="1" id="KW-0175">Coiled coil</keyword>
<evidence type="ECO:0000313" key="4">
    <source>
        <dbReference type="Proteomes" id="UP000789390"/>
    </source>
</evidence>
<keyword evidence="4" id="KW-1185">Reference proteome</keyword>
<dbReference type="PANTHER" id="PTHR12062">
    <property type="entry name" value="N-ACETYLGLUCOSAMINYLTRANSFERASE VI"/>
    <property type="match status" value="1"/>
</dbReference>
<organism evidence="3 4">
    <name type="scientific">Daphnia galeata</name>
    <dbReference type="NCBI Taxonomy" id="27404"/>
    <lineage>
        <taxon>Eukaryota</taxon>
        <taxon>Metazoa</taxon>
        <taxon>Ecdysozoa</taxon>
        <taxon>Arthropoda</taxon>
        <taxon>Crustacea</taxon>
        <taxon>Branchiopoda</taxon>
        <taxon>Diplostraca</taxon>
        <taxon>Cladocera</taxon>
        <taxon>Anomopoda</taxon>
        <taxon>Daphniidae</taxon>
        <taxon>Daphnia</taxon>
    </lineage>
</organism>
<feature type="coiled-coil region" evidence="1">
    <location>
        <begin position="137"/>
        <end position="201"/>
    </location>
</feature>
<dbReference type="EMBL" id="CAKKLH010000295">
    <property type="protein sequence ID" value="CAH0109810.1"/>
    <property type="molecule type" value="Genomic_DNA"/>
</dbReference>
<sequence>MDTKKHNTSAGLPQSELVACSFSGSSAFSLVSPRMAKLFATIEHTLSAIPVIRENRPNLTTTLLSSPCRISYGMLNAMTNLTKRLITNPLHAMTDYYGSRERIVSLTQRISGLVDNLRFYLSSTSEKRDEPCTLMHLNQLANQLQQLAENVANLQETNEEFKSKYQQENLLAEVGDMKVYLELLYQQLKQDELKKIQIEEENIILRQSVGKYSIIDGPTNWDIRRESDGTSDKLSNFYGLNPLTQLNTACLESKGKNPPANIETSMDEFRLKISYLYQEGSIAWARPPKKGDTIVFTFHQPVLLKRFKLGTGHYEYPINKLSDATVEILLMSSDLEIKNLVVTSDDYLVVGKFDDSGLAEGMIDWHTLGTVQRLRVNIQSNHQNWVVMSELLLETVPLMGENTQSEDDFESW</sequence>
<dbReference type="PANTHER" id="PTHR12062:SF9">
    <property type="entry name" value="ALPHA-1,3-MANNOSYL-GLYCOPROTEIN 4-BETA-N-ACETYLGLUCOSAMINYLTRANSFERASE A, ISOFORM A"/>
    <property type="match status" value="1"/>
</dbReference>
<dbReference type="GO" id="GO:0005783">
    <property type="term" value="C:endoplasmic reticulum"/>
    <property type="evidence" value="ECO:0007669"/>
    <property type="project" value="TreeGrafter"/>
</dbReference>
<evidence type="ECO:0000256" key="1">
    <source>
        <dbReference type="SAM" id="Coils"/>
    </source>
</evidence>